<dbReference type="EMBL" id="LJUO01000185">
    <property type="protein sequence ID" value="KPK68083.1"/>
    <property type="molecule type" value="Genomic_DNA"/>
</dbReference>
<evidence type="ECO:0000313" key="2">
    <source>
        <dbReference type="Proteomes" id="UP000051096"/>
    </source>
</evidence>
<comment type="caution">
    <text evidence="1">The sequence shown here is derived from an EMBL/GenBank/DDBJ whole genome shotgun (WGS) entry which is preliminary data.</text>
</comment>
<gene>
    <name evidence="1" type="ORF">AMJ87_12415</name>
</gene>
<accession>A0A0S8G4Y7</accession>
<reference evidence="1 2" key="1">
    <citation type="journal article" date="2015" name="Microbiome">
        <title>Genomic resolution of linkages in carbon, nitrogen, and sulfur cycling among widespread estuary sediment bacteria.</title>
        <authorList>
            <person name="Baker B.J."/>
            <person name="Lazar C.S."/>
            <person name="Teske A.P."/>
            <person name="Dick G.J."/>
        </authorList>
    </citation>
    <scope>NUCLEOTIDE SEQUENCE [LARGE SCALE GENOMIC DNA]</scope>
    <source>
        <strain evidence="1">SM23_60</strain>
    </source>
</reference>
<evidence type="ECO:0008006" key="3">
    <source>
        <dbReference type="Google" id="ProtNLM"/>
    </source>
</evidence>
<sequence length="210" mass="23075">MLSRAKGMIVILIVGFVISPVLSRAHGAVRKISSPPEDETLIRGKPQIGGFIAPVMSMSRVNEQGAVLVGLRGGIIINRSFVLGLAGYGLANDVDISPFDYRHLDFGYGGFFLEYVNRPHKLVHLSVHSLIGGGGLRHREDWYDDWFDGRYADAVFVFEPGLDVIVNITKHIRLGIGGSYRMVRDVELGSLDDNDISGPSASLIFKFGRF</sequence>
<protein>
    <recommendedName>
        <fullName evidence="3">Outer membrane protein beta-barrel domain-containing protein</fullName>
    </recommendedName>
</protein>
<organism evidence="1 2">
    <name type="scientific">candidate division WOR_3 bacterium SM23_60</name>
    <dbReference type="NCBI Taxonomy" id="1703780"/>
    <lineage>
        <taxon>Bacteria</taxon>
        <taxon>Bacteria division WOR-3</taxon>
    </lineage>
</organism>
<dbReference type="AlphaFoldDB" id="A0A0S8G4Y7"/>
<dbReference type="Proteomes" id="UP000051096">
    <property type="component" value="Unassembled WGS sequence"/>
</dbReference>
<name>A0A0S8G4Y7_UNCW3</name>
<evidence type="ECO:0000313" key="1">
    <source>
        <dbReference type="EMBL" id="KPK68083.1"/>
    </source>
</evidence>
<proteinExistence type="predicted"/>